<evidence type="ECO:0000256" key="8">
    <source>
        <dbReference type="ARBA" id="ARBA00022840"/>
    </source>
</evidence>
<keyword evidence="17" id="KW-1185">Reference proteome</keyword>
<evidence type="ECO:0000256" key="3">
    <source>
        <dbReference type="ARBA" id="ARBA00022475"/>
    </source>
</evidence>
<organism evidence="16 17">
    <name type="scientific">Parafrankia irregularis</name>
    <dbReference type="NCBI Taxonomy" id="795642"/>
    <lineage>
        <taxon>Bacteria</taxon>
        <taxon>Bacillati</taxon>
        <taxon>Actinomycetota</taxon>
        <taxon>Actinomycetes</taxon>
        <taxon>Frankiales</taxon>
        <taxon>Frankiaceae</taxon>
        <taxon>Parafrankia</taxon>
    </lineage>
</organism>
<feature type="binding site" evidence="12">
    <location>
        <position position="44"/>
    </location>
    <ligand>
        <name>ATP</name>
        <dbReference type="ChEBI" id="CHEBI:30616"/>
    </ligand>
</feature>
<evidence type="ECO:0000256" key="2">
    <source>
        <dbReference type="ARBA" id="ARBA00012513"/>
    </source>
</evidence>
<dbReference type="EC" id="2.7.11.1" evidence="2"/>
<feature type="compositionally biased region" description="Pro residues" evidence="13">
    <location>
        <begin position="287"/>
        <end position="326"/>
    </location>
</feature>
<evidence type="ECO:0000256" key="12">
    <source>
        <dbReference type="PROSITE-ProRule" id="PRU10141"/>
    </source>
</evidence>
<dbReference type="Gene3D" id="3.30.200.20">
    <property type="entry name" value="Phosphorylase Kinase, domain 1"/>
    <property type="match status" value="1"/>
</dbReference>
<gene>
    <name evidence="16" type="ORF">Ga0074812_10194</name>
</gene>
<dbReference type="PANTHER" id="PTHR43671">
    <property type="entry name" value="SERINE/THREONINE-PROTEIN KINASE NEK"/>
    <property type="match status" value="1"/>
</dbReference>
<keyword evidence="14" id="KW-0812">Transmembrane</keyword>
<dbReference type="RefSeq" id="WP_091270393.1">
    <property type="nucleotide sequence ID" value="NZ_FAOZ01000001.1"/>
</dbReference>
<dbReference type="SMART" id="SM00220">
    <property type="entry name" value="S_TKc"/>
    <property type="match status" value="1"/>
</dbReference>
<keyword evidence="4" id="KW-0808">Transferase</keyword>
<keyword evidence="7 16" id="KW-0418">Kinase</keyword>
<accession>A0A0S4QFZ2</accession>
<dbReference type="EMBL" id="FAOZ01000001">
    <property type="protein sequence ID" value="CUU53596.1"/>
    <property type="molecule type" value="Genomic_DNA"/>
</dbReference>
<keyword evidence="8 12" id="KW-0067">ATP-binding</keyword>
<evidence type="ECO:0000256" key="5">
    <source>
        <dbReference type="ARBA" id="ARBA00022729"/>
    </source>
</evidence>
<feature type="region of interest" description="Disordered" evidence="13">
    <location>
        <begin position="265"/>
        <end position="373"/>
    </location>
</feature>
<feature type="domain" description="Protein kinase" evidence="15">
    <location>
        <begin position="16"/>
        <end position="266"/>
    </location>
</feature>
<sequence>MLTPLTTDDPQQIGPYQLTNRIGAGGMGVVYLGFTDDGRAAAVKVPATALVGDPNFRSRFRQEVAAASRVRGRTVAAVLDSDATGPRPWLATEYVEGRSLSEAVLARGPFDERLVTAVAVGLADALVSIHAAGVVHRDLKPANILLAWDGPRVIDFGVARDDATTSLTRTGSLVGTMAWMAPEQLRGERAGPAADIFAWGACVAFAAAGRPAFRGEQPQAVALAILNGAPDLENLPPLVAPQVHAALRKNPQARPGAAEILANLLGRPADAPTDPAETGRLMRSWWSPPPGTEQAPHPPPPRPRPTHTPMPGPARAPRPQAPPPMRAPAHPREGQHPYPRDGQPALPANRQPPRPRGGQPARPRDGQPAPRARRRALPVAALLALGLLLAAGGAVSGALLMSHRNQGATGTAATLTPTPGSPGSPSATASPAGSATGPSASATTTQPARIMSADEAAREVRKQGYTPDMGSYDPQRMLNLVRGTRENGGRQQEIAFVFADGEYQGTDTRDPSTSISVEPLSSVEAAVTYRTYPAGGSTPTGSAVVRFSWNGTKLLTDGQFPTADPALPDHR</sequence>
<evidence type="ECO:0000256" key="13">
    <source>
        <dbReference type="SAM" id="MobiDB-lite"/>
    </source>
</evidence>
<keyword evidence="14" id="KW-1133">Transmembrane helix</keyword>
<dbReference type="InterPro" id="IPR000719">
    <property type="entry name" value="Prot_kinase_dom"/>
</dbReference>
<dbReference type="AlphaFoldDB" id="A0A0S4QFZ2"/>
<dbReference type="GO" id="GO:0005524">
    <property type="term" value="F:ATP binding"/>
    <property type="evidence" value="ECO:0007669"/>
    <property type="project" value="UniProtKB-UniRule"/>
</dbReference>
<protein>
    <recommendedName>
        <fullName evidence="2">non-specific serine/threonine protein kinase</fullName>
        <ecNumber evidence="2">2.7.11.1</ecNumber>
    </recommendedName>
</protein>
<dbReference type="Pfam" id="PF14041">
    <property type="entry name" value="Lipoprotein_21"/>
    <property type="match status" value="1"/>
</dbReference>
<feature type="compositionally biased region" description="Basic and acidic residues" evidence="13">
    <location>
        <begin position="330"/>
        <end position="339"/>
    </location>
</feature>
<keyword evidence="6 12" id="KW-0547">Nucleotide-binding</keyword>
<dbReference type="CDD" id="cd14014">
    <property type="entry name" value="STKc_PknB_like"/>
    <property type="match status" value="1"/>
</dbReference>
<evidence type="ECO:0000256" key="9">
    <source>
        <dbReference type="ARBA" id="ARBA00023136"/>
    </source>
</evidence>
<proteinExistence type="inferred from homology"/>
<dbReference type="InterPro" id="IPR050660">
    <property type="entry name" value="NEK_Ser/Thr_kinase"/>
</dbReference>
<dbReference type="SUPFAM" id="SSF56112">
    <property type="entry name" value="Protein kinase-like (PK-like)"/>
    <property type="match status" value="1"/>
</dbReference>
<dbReference type="Pfam" id="PF00069">
    <property type="entry name" value="Pkinase"/>
    <property type="match status" value="1"/>
</dbReference>
<dbReference type="PROSITE" id="PS00107">
    <property type="entry name" value="PROTEIN_KINASE_ATP"/>
    <property type="match status" value="1"/>
</dbReference>
<feature type="region of interest" description="Disordered" evidence="13">
    <location>
        <begin position="409"/>
        <end position="448"/>
    </location>
</feature>
<keyword evidence="10" id="KW-0564">Palmitate</keyword>
<keyword evidence="5" id="KW-0732">Signal</keyword>
<dbReference type="GO" id="GO:0004674">
    <property type="term" value="F:protein serine/threonine kinase activity"/>
    <property type="evidence" value="ECO:0007669"/>
    <property type="project" value="UniProtKB-KW"/>
</dbReference>
<comment type="similarity">
    <text evidence="1">Belongs to the protein kinase superfamily. NEK Ser/Thr protein kinase family. NIMA subfamily.</text>
</comment>
<evidence type="ECO:0000256" key="10">
    <source>
        <dbReference type="ARBA" id="ARBA00023139"/>
    </source>
</evidence>
<dbReference type="InterPro" id="IPR011009">
    <property type="entry name" value="Kinase-like_dom_sf"/>
</dbReference>
<reference evidence="17" key="1">
    <citation type="submission" date="2015-11" db="EMBL/GenBank/DDBJ databases">
        <authorList>
            <person name="Varghese N."/>
        </authorList>
    </citation>
    <scope>NUCLEOTIDE SEQUENCE [LARGE SCALE GENOMIC DNA]</scope>
    <source>
        <strain evidence="17">DSM 45899</strain>
    </source>
</reference>
<keyword evidence="11" id="KW-0449">Lipoprotein</keyword>
<dbReference type="InterPro" id="IPR008271">
    <property type="entry name" value="Ser/Thr_kinase_AS"/>
</dbReference>
<dbReference type="InterPro" id="IPR017441">
    <property type="entry name" value="Protein_kinase_ATP_BS"/>
</dbReference>
<evidence type="ECO:0000313" key="16">
    <source>
        <dbReference type="EMBL" id="CUU53596.1"/>
    </source>
</evidence>
<keyword evidence="3" id="KW-1003">Cell membrane</keyword>
<evidence type="ECO:0000256" key="1">
    <source>
        <dbReference type="ARBA" id="ARBA00010886"/>
    </source>
</evidence>
<dbReference type="Gene3D" id="1.10.510.10">
    <property type="entry name" value="Transferase(Phosphotransferase) domain 1"/>
    <property type="match status" value="1"/>
</dbReference>
<evidence type="ECO:0000256" key="7">
    <source>
        <dbReference type="ARBA" id="ARBA00022777"/>
    </source>
</evidence>
<evidence type="ECO:0000256" key="4">
    <source>
        <dbReference type="ARBA" id="ARBA00022679"/>
    </source>
</evidence>
<name>A0A0S4QFZ2_9ACTN</name>
<evidence type="ECO:0000256" key="6">
    <source>
        <dbReference type="ARBA" id="ARBA00022741"/>
    </source>
</evidence>
<dbReference type="PROSITE" id="PS00108">
    <property type="entry name" value="PROTEIN_KINASE_ST"/>
    <property type="match status" value="1"/>
</dbReference>
<dbReference type="InterPro" id="IPR025971">
    <property type="entry name" value="LppP/LprE"/>
</dbReference>
<feature type="compositionally biased region" description="Low complexity" evidence="13">
    <location>
        <begin position="356"/>
        <end position="370"/>
    </location>
</feature>
<evidence type="ECO:0000256" key="14">
    <source>
        <dbReference type="SAM" id="Phobius"/>
    </source>
</evidence>
<dbReference type="PROSITE" id="PS50011">
    <property type="entry name" value="PROTEIN_KINASE_DOM"/>
    <property type="match status" value="1"/>
</dbReference>
<evidence type="ECO:0000256" key="11">
    <source>
        <dbReference type="ARBA" id="ARBA00023288"/>
    </source>
</evidence>
<dbReference type="Proteomes" id="UP000198802">
    <property type="component" value="Unassembled WGS sequence"/>
</dbReference>
<evidence type="ECO:0000313" key="17">
    <source>
        <dbReference type="Proteomes" id="UP000198802"/>
    </source>
</evidence>
<keyword evidence="9 14" id="KW-0472">Membrane</keyword>
<feature type="transmembrane region" description="Helical" evidence="14">
    <location>
        <begin position="377"/>
        <end position="400"/>
    </location>
</feature>
<evidence type="ECO:0000259" key="15">
    <source>
        <dbReference type="PROSITE" id="PS50011"/>
    </source>
</evidence>
<dbReference type="PANTHER" id="PTHR43671:SF13">
    <property type="entry name" value="SERINE_THREONINE-PROTEIN KINASE NEK2"/>
    <property type="match status" value="1"/>
</dbReference>
<keyword evidence="16" id="KW-0723">Serine/threonine-protein kinase</keyword>